<protein>
    <submittedName>
        <fullName evidence="5">Putative acetyltransferase</fullName>
    </submittedName>
</protein>
<evidence type="ECO:0000256" key="1">
    <source>
        <dbReference type="ARBA" id="ARBA00022605"/>
    </source>
</evidence>
<evidence type="ECO:0000256" key="4">
    <source>
        <dbReference type="ARBA" id="ARBA00023154"/>
    </source>
</evidence>
<keyword evidence="2 5" id="KW-0808">Transferase</keyword>
<evidence type="ECO:0000313" key="5">
    <source>
        <dbReference type="EMBL" id="AIF05114.1"/>
    </source>
</evidence>
<proteinExistence type="predicted"/>
<keyword evidence="3" id="KW-0220">Diaminopimelate biosynthesis</keyword>
<evidence type="ECO:0000256" key="2">
    <source>
        <dbReference type="ARBA" id="ARBA00022679"/>
    </source>
</evidence>
<dbReference type="PROSITE" id="PS00101">
    <property type="entry name" value="HEXAPEP_TRANSFERASES"/>
    <property type="match status" value="1"/>
</dbReference>
<dbReference type="Pfam" id="PF00132">
    <property type="entry name" value="Hexapep"/>
    <property type="match status" value="1"/>
</dbReference>
<dbReference type="CDD" id="cd03358">
    <property type="entry name" value="LbH_WxcM_N_like"/>
    <property type="match status" value="1"/>
</dbReference>
<organism evidence="5">
    <name type="scientific">uncultured marine thaumarchaeote KM3_17_C07</name>
    <dbReference type="NCBI Taxonomy" id="1456062"/>
    <lineage>
        <taxon>Archaea</taxon>
        <taxon>Nitrososphaerota</taxon>
        <taxon>environmental samples</taxon>
    </lineage>
</organism>
<accession>A0A075GMK3</accession>
<dbReference type="AlphaFoldDB" id="A0A075GMK3"/>
<dbReference type="Pfam" id="PF14602">
    <property type="entry name" value="Hexapep_2"/>
    <property type="match status" value="1"/>
</dbReference>
<dbReference type="EMBL" id="KF900728">
    <property type="protein sequence ID" value="AIF05114.1"/>
    <property type="molecule type" value="Genomic_DNA"/>
</dbReference>
<sequence length="158" mass="17010">MVTNYISDKAKIGENTKIWHFVYVGDDVEIGNNVKIGSLSHIDYDVKIGDDTLIEGLVYIPPLSRIGKNVFIGPSAALTNDPYPPSEKLVGVIIEDNAIIGSKAVIKAGVTVGKNSVVAMGAVVINDVPPDTVVAGIPAKPKYSRDEYNKKQSEWKSI</sequence>
<dbReference type="GO" id="GO:0016740">
    <property type="term" value="F:transferase activity"/>
    <property type="evidence" value="ECO:0007669"/>
    <property type="project" value="UniProtKB-KW"/>
</dbReference>
<keyword evidence="1" id="KW-0028">Amino-acid biosynthesis</keyword>
<dbReference type="Gene3D" id="2.160.10.10">
    <property type="entry name" value="Hexapeptide repeat proteins"/>
    <property type="match status" value="1"/>
</dbReference>
<dbReference type="InterPro" id="IPR018357">
    <property type="entry name" value="Hexapep_transf_CS"/>
</dbReference>
<dbReference type="InterPro" id="IPR050179">
    <property type="entry name" value="Trans_hexapeptide_repeat"/>
</dbReference>
<dbReference type="SUPFAM" id="SSF51161">
    <property type="entry name" value="Trimeric LpxA-like enzymes"/>
    <property type="match status" value="1"/>
</dbReference>
<keyword evidence="4" id="KW-0457">Lysine biosynthesis</keyword>
<dbReference type="InterPro" id="IPR001451">
    <property type="entry name" value="Hexapep"/>
</dbReference>
<dbReference type="GO" id="GO:0009085">
    <property type="term" value="P:lysine biosynthetic process"/>
    <property type="evidence" value="ECO:0007669"/>
    <property type="project" value="UniProtKB-KW"/>
</dbReference>
<reference evidence="5" key="1">
    <citation type="journal article" date="2014" name="Genome Biol. Evol.">
        <title>Pangenome evidence for extensive interdomain horizontal transfer affecting lineage core and shell genes in uncultured planktonic thaumarchaeota and euryarchaeota.</title>
        <authorList>
            <person name="Deschamps P."/>
            <person name="Zivanovic Y."/>
            <person name="Moreira D."/>
            <person name="Rodriguez-Valera F."/>
            <person name="Lopez-Garcia P."/>
        </authorList>
    </citation>
    <scope>NUCLEOTIDE SEQUENCE</scope>
</reference>
<dbReference type="GO" id="GO:0019877">
    <property type="term" value="P:diaminopimelate biosynthetic process"/>
    <property type="evidence" value="ECO:0007669"/>
    <property type="project" value="UniProtKB-KW"/>
</dbReference>
<evidence type="ECO:0000256" key="3">
    <source>
        <dbReference type="ARBA" id="ARBA00022915"/>
    </source>
</evidence>
<dbReference type="PANTHER" id="PTHR43300:SF10">
    <property type="entry name" value="2,3,4,5-TETRAHYDROPYRIDINE-2,6-DICARBOXYLATE N-ACETYLTRANSFERASE"/>
    <property type="match status" value="1"/>
</dbReference>
<dbReference type="InterPro" id="IPR011004">
    <property type="entry name" value="Trimer_LpxA-like_sf"/>
</dbReference>
<name>A0A075GMK3_9ARCH</name>
<dbReference type="PANTHER" id="PTHR43300">
    <property type="entry name" value="ACETYLTRANSFERASE"/>
    <property type="match status" value="1"/>
</dbReference>